<proteinExistence type="predicted"/>
<dbReference type="RefSeq" id="WP_076782256.1">
    <property type="nucleotide sequence ID" value="NZ_FTPU01000007.1"/>
</dbReference>
<keyword evidence="4" id="KW-1185">Reference proteome</keyword>
<dbReference type="PANTHER" id="PTHR12526">
    <property type="entry name" value="GLYCOSYLTRANSFERASE"/>
    <property type="match status" value="1"/>
</dbReference>
<name>A0A1U7PW36_9FLAO</name>
<gene>
    <name evidence="3" type="ORF">SAMN05660493_00866</name>
</gene>
<evidence type="ECO:0000313" key="3">
    <source>
        <dbReference type="EMBL" id="SIT96193.1"/>
    </source>
</evidence>
<protein>
    <submittedName>
        <fullName evidence="3">Glycosyltransferase involved in cell wall bisynthesis</fullName>
    </submittedName>
</protein>
<dbReference type="Pfam" id="PF00534">
    <property type="entry name" value="Glycos_transf_1"/>
    <property type="match status" value="1"/>
</dbReference>
<dbReference type="Proteomes" id="UP000187261">
    <property type="component" value="Unassembled WGS sequence"/>
</dbReference>
<organism evidence="3 4">
    <name type="scientific">Epilithonimonas bovis DSM 19482</name>
    <dbReference type="NCBI Taxonomy" id="1121284"/>
    <lineage>
        <taxon>Bacteria</taxon>
        <taxon>Pseudomonadati</taxon>
        <taxon>Bacteroidota</taxon>
        <taxon>Flavobacteriia</taxon>
        <taxon>Flavobacteriales</taxon>
        <taxon>Weeksellaceae</taxon>
        <taxon>Chryseobacterium group</taxon>
        <taxon>Epilithonimonas</taxon>
    </lineage>
</organism>
<sequence length="366" mass="42315">MKVLQIINSLGTGGAEKLLLDSIPLYRKAGVEMDLLVFWDHDLPFLKELERQHCCKIYVLSKSNNFRSIYNPMHILRMRRIMQQYDIAHVHLFPAQYYAVFANLLNGFLNKRKIPLIFTEHSTSNRRIVNKKYQWIEKLIYKHYNCQICISENVKKVYENYLGKDFRQEVIRNGIDVKRYQYALPSDKIKKEADDFLLIQVSGFREMKDQATLIRSLSFLPQHIKLLLAGDGPLRARNEDLVKALSLESRVQFLGNRSDIQALLKSADVVVLSSKYEGFGLAIVEGMAAGRPVVATDVGGLREIVNGYGQLFPQGCAQALAEQVLKLYENQGYYNEIAERCLKRAQEYDIGQMVEQYIVIYRKIFE</sequence>
<evidence type="ECO:0000259" key="1">
    <source>
        <dbReference type="Pfam" id="PF00534"/>
    </source>
</evidence>
<dbReference type="Pfam" id="PF13439">
    <property type="entry name" value="Glyco_transf_4"/>
    <property type="match status" value="1"/>
</dbReference>
<feature type="domain" description="Glycosyl transferase family 1" evidence="1">
    <location>
        <begin position="188"/>
        <end position="340"/>
    </location>
</feature>
<keyword evidence="3" id="KW-0808">Transferase</keyword>
<feature type="domain" description="Glycosyltransferase subfamily 4-like N-terminal" evidence="2">
    <location>
        <begin position="13"/>
        <end position="179"/>
    </location>
</feature>
<dbReference type="AlphaFoldDB" id="A0A1U7PW36"/>
<dbReference type="InterPro" id="IPR001296">
    <property type="entry name" value="Glyco_trans_1"/>
</dbReference>
<reference evidence="4" key="1">
    <citation type="submission" date="2016-10" db="EMBL/GenBank/DDBJ databases">
        <authorList>
            <person name="Varghese N."/>
            <person name="Submissions S."/>
        </authorList>
    </citation>
    <scope>NUCLEOTIDE SEQUENCE [LARGE SCALE GENOMIC DNA]</scope>
    <source>
        <strain evidence="4">DSM 19482</strain>
    </source>
</reference>
<evidence type="ECO:0000313" key="4">
    <source>
        <dbReference type="Proteomes" id="UP000187261"/>
    </source>
</evidence>
<dbReference type="STRING" id="1121284.SAMN05660493_00866"/>
<accession>A0A1U7PW36</accession>
<dbReference type="GO" id="GO:0016757">
    <property type="term" value="F:glycosyltransferase activity"/>
    <property type="evidence" value="ECO:0007669"/>
    <property type="project" value="InterPro"/>
</dbReference>
<dbReference type="InterPro" id="IPR028098">
    <property type="entry name" value="Glyco_trans_4-like_N"/>
</dbReference>
<dbReference type="SUPFAM" id="SSF53756">
    <property type="entry name" value="UDP-Glycosyltransferase/glycogen phosphorylase"/>
    <property type="match status" value="1"/>
</dbReference>
<dbReference type="Gene3D" id="3.40.50.2000">
    <property type="entry name" value="Glycogen Phosphorylase B"/>
    <property type="match status" value="2"/>
</dbReference>
<dbReference type="PANTHER" id="PTHR12526:SF630">
    <property type="entry name" value="GLYCOSYLTRANSFERASE"/>
    <property type="match status" value="1"/>
</dbReference>
<dbReference type="OrthoDB" id="7560678at2"/>
<dbReference type="EMBL" id="FTPU01000007">
    <property type="protein sequence ID" value="SIT96193.1"/>
    <property type="molecule type" value="Genomic_DNA"/>
</dbReference>
<evidence type="ECO:0000259" key="2">
    <source>
        <dbReference type="Pfam" id="PF13439"/>
    </source>
</evidence>